<accession>A0A812PF25</accession>
<sequence>MIGGLDIDTWDEIPNGGFVGKCWVNFNADWWWYDDDSDYTPVISGGLVATTREWWRESGGFDPGMHGWGGENTEQPIRTWLCGGDVMRAKSSIVAHMWRTEADPRTIARYKIRQKYDNVARTAAAWFDEFLPKFRSGSLGGTRR</sequence>
<dbReference type="InterPro" id="IPR029044">
    <property type="entry name" value="Nucleotide-diphossugar_trans"/>
</dbReference>
<keyword evidence="1" id="KW-0808">Transferase</keyword>
<evidence type="ECO:0000313" key="4">
    <source>
        <dbReference type="EMBL" id="CAE7345259.1"/>
    </source>
</evidence>
<keyword evidence="5" id="KW-1185">Reference proteome</keyword>
<dbReference type="GO" id="GO:0006493">
    <property type="term" value="P:protein O-linked glycosylation"/>
    <property type="evidence" value="ECO:0007669"/>
    <property type="project" value="TreeGrafter"/>
</dbReference>
<comment type="caution">
    <text evidence="4">The sequence shown here is derived from an EMBL/GenBank/DDBJ whole genome shotgun (WGS) entry which is preliminary data.</text>
</comment>
<dbReference type="Proteomes" id="UP000604046">
    <property type="component" value="Unassembled WGS sequence"/>
</dbReference>
<dbReference type="EMBL" id="CAJNDS010002134">
    <property type="protein sequence ID" value="CAE7345259.1"/>
    <property type="molecule type" value="Genomic_DNA"/>
</dbReference>
<dbReference type="PANTHER" id="PTHR11675:SF126">
    <property type="entry name" value="RICIN B LECTIN DOMAIN-CONTAINING PROTEIN"/>
    <property type="match status" value="1"/>
</dbReference>
<dbReference type="SUPFAM" id="SSF53448">
    <property type="entry name" value="Nucleotide-diphospho-sugar transferases"/>
    <property type="match status" value="1"/>
</dbReference>
<keyword evidence="2" id="KW-1015">Disulfide bond</keyword>
<evidence type="ECO:0000256" key="1">
    <source>
        <dbReference type="ARBA" id="ARBA00022679"/>
    </source>
</evidence>
<proteinExistence type="predicted"/>
<feature type="domain" description="Galactosyltransferase C-terminal" evidence="3">
    <location>
        <begin position="43"/>
        <end position="92"/>
    </location>
</feature>
<name>A0A812PF25_9DINO</name>
<dbReference type="GO" id="GO:0005794">
    <property type="term" value="C:Golgi apparatus"/>
    <property type="evidence" value="ECO:0007669"/>
    <property type="project" value="TreeGrafter"/>
</dbReference>
<organism evidence="4 5">
    <name type="scientific">Symbiodinium natans</name>
    <dbReference type="NCBI Taxonomy" id="878477"/>
    <lineage>
        <taxon>Eukaryota</taxon>
        <taxon>Sar</taxon>
        <taxon>Alveolata</taxon>
        <taxon>Dinophyceae</taxon>
        <taxon>Suessiales</taxon>
        <taxon>Symbiodiniaceae</taxon>
        <taxon>Symbiodinium</taxon>
    </lineage>
</organism>
<dbReference type="Gene3D" id="3.90.550.10">
    <property type="entry name" value="Spore Coat Polysaccharide Biosynthesis Protein SpsA, Chain A"/>
    <property type="match status" value="1"/>
</dbReference>
<reference evidence="4" key="1">
    <citation type="submission" date="2021-02" db="EMBL/GenBank/DDBJ databases">
        <authorList>
            <person name="Dougan E. K."/>
            <person name="Rhodes N."/>
            <person name="Thang M."/>
            <person name="Chan C."/>
        </authorList>
    </citation>
    <scope>NUCLEOTIDE SEQUENCE</scope>
</reference>
<dbReference type="OrthoDB" id="416652at2759"/>
<dbReference type="PANTHER" id="PTHR11675">
    <property type="entry name" value="N-ACETYLGALACTOSAMINYLTRANSFERASE"/>
    <property type="match status" value="1"/>
</dbReference>
<dbReference type="AlphaFoldDB" id="A0A812PF25"/>
<evidence type="ECO:0000256" key="2">
    <source>
        <dbReference type="ARBA" id="ARBA00023157"/>
    </source>
</evidence>
<gene>
    <name evidence="4" type="primary">GALNT5</name>
    <name evidence="4" type="ORF">SNAT2548_LOCUS18096</name>
</gene>
<dbReference type="InterPro" id="IPR027791">
    <property type="entry name" value="Galactosyl_T_C"/>
</dbReference>
<protein>
    <submittedName>
        <fullName evidence="4">GALNT5 protein</fullName>
    </submittedName>
</protein>
<evidence type="ECO:0000313" key="5">
    <source>
        <dbReference type="Proteomes" id="UP000604046"/>
    </source>
</evidence>
<evidence type="ECO:0000259" key="3">
    <source>
        <dbReference type="Pfam" id="PF02709"/>
    </source>
</evidence>
<dbReference type="GO" id="GO:0004653">
    <property type="term" value="F:polypeptide N-acetylgalactosaminyltransferase activity"/>
    <property type="evidence" value="ECO:0007669"/>
    <property type="project" value="TreeGrafter"/>
</dbReference>
<dbReference type="Pfam" id="PF02709">
    <property type="entry name" value="Glyco_transf_7C"/>
    <property type="match status" value="1"/>
</dbReference>